<evidence type="ECO:0000313" key="1">
    <source>
        <dbReference type="EMBL" id="JAH33452.1"/>
    </source>
</evidence>
<reference evidence="1" key="1">
    <citation type="submission" date="2014-11" db="EMBL/GenBank/DDBJ databases">
        <authorList>
            <person name="Amaro Gonzalez C."/>
        </authorList>
    </citation>
    <scope>NUCLEOTIDE SEQUENCE</scope>
</reference>
<protein>
    <submittedName>
        <fullName evidence="1">Uncharacterized protein</fullName>
    </submittedName>
</protein>
<name>A0A0E9RX43_ANGAN</name>
<proteinExistence type="predicted"/>
<accession>A0A0E9RX43</accession>
<dbReference type="AlphaFoldDB" id="A0A0E9RX43"/>
<organism evidence="1">
    <name type="scientific">Anguilla anguilla</name>
    <name type="common">European freshwater eel</name>
    <name type="synonym">Muraena anguilla</name>
    <dbReference type="NCBI Taxonomy" id="7936"/>
    <lineage>
        <taxon>Eukaryota</taxon>
        <taxon>Metazoa</taxon>
        <taxon>Chordata</taxon>
        <taxon>Craniata</taxon>
        <taxon>Vertebrata</taxon>
        <taxon>Euteleostomi</taxon>
        <taxon>Actinopterygii</taxon>
        <taxon>Neopterygii</taxon>
        <taxon>Teleostei</taxon>
        <taxon>Anguilliformes</taxon>
        <taxon>Anguillidae</taxon>
        <taxon>Anguilla</taxon>
    </lineage>
</organism>
<dbReference type="EMBL" id="GBXM01075125">
    <property type="protein sequence ID" value="JAH33452.1"/>
    <property type="molecule type" value="Transcribed_RNA"/>
</dbReference>
<sequence length="32" mass="3387">MSYSTKESGSSNSSILSLAVSFPLLCCASIRF</sequence>
<reference evidence="1" key="2">
    <citation type="journal article" date="2015" name="Fish Shellfish Immunol.">
        <title>Early steps in the European eel (Anguilla anguilla)-Vibrio vulnificus interaction in the gills: Role of the RtxA13 toxin.</title>
        <authorList>
            <person name="Callol A."/>
            <person name="Pajuelo D."/>
            <person name="Ebbesson L."/>
            <person name="Teles M."/>
            <person name="MacKenzie S."/>
            <person name="Amaro C."/>
        </authorList>
    </citation>
    <scope>NUCLEOTIDE SEQUENCE</scope>
</reference>